<accession>A0A7S4P170</accession>
<organism evidence="2">
    <name type="scientific">Guillardia theta</name>
    <name type="common">Cryptophyte</name>
    <name type="synonym">Cryptomonas phi</name>
    <dbReference type="NCBI Taxonomy" id="55529"/>
    <lineage>
        <taxon>Eukaryota</taxon>
        <taxon>Cryptophyceae</taxon>
        <taxon>Pyrenomonadales</taxon>
        <taxon>Geminigeraceae</taxon>
        <taxon>Guillardia</taxon>
    </lineage>
</organism>
<keyword evidence="1" id="KW-0472">Membrane</keyword>
<feature type="transmembrane region" description="Helical" evidence="1">
    <location>
        <begin position="12"/>
        <end position="30"/>
    </location>
</feature>
<dbReference type="AlphaFoldDB" id="A0A7S4P170"/>
<reference evidence="2" key="1">
    <citation type="submission" date="2021-01" db="EMBL/GenBank/DDBJ databases">
        <authorList>
            <person name="Corre E."/>
            <person name="Pelletier E."/>
            <person name="Niang G."/>
            <person name="Scheremetjew M."/>
            <person name="Finn R."/>
            <person name="Kale V."/>
            <person name="Holt S."/>
            <person name="Cochrane G."/>
            <person name="Meng A."/>
            <person name="Brown T."/>
            <person name="Cohen L."/>
        </authorList>
    </citation>
    <scope>NUCLEOTIDE SEQUENCE</scope>
    <source>
        <strain evidence="2">CCMP 2712</strain>
    </source>
</reference>
<dbReference type="EMBL" id="HBKN01034502">
    <property type="protein sequence ID" value="CAE2320353.1"/>
    <property type="molecule type" value="Transcribed_RNA"/>
</dbReference>
<gene>
    <name evidence="2" type="ORF">GTHE00462_LOCUS26853</name>
</gene>
<evidence type="ECO:0000256" key="1">
    <source>
        <dbReference type="SAM" id="Phobius"/>
    </source>
</evidence>
<sequence>MADMRRRRDVYMSVGLVIAVALVMVVVSLHQHGGRKIALDESEALRLAEGLETSGERNRIARGVTARARAESRPAMAAPMPQEADAIAPPNKHDKLKWEVNRLLSIARSLTGDSTRMPAMQVPDVQLSQIKELNDIANDDDHPNLMGWPASDKSEGVALQLAERPSAPLRHGVSSVHRKVKASSKEALALEMAENPSAPLDLSSRALLRDTQRKASMRAARMSQLHAEPRPVKVVKRAVNLHAKLHLASAMDARKVFKGVDDLTVGAQAAMSDVLVPASKIRRGWMGM</sequence>
<name>A0A7S4P170_GUITH</name>
<protein>
    <submittedName>
        <fullName evidence="2">Uncharacterized protein</fullName>
    </submittedName>
</protein>
<keyword evidence="1" id="KW-1133">Transmembrane helix</keyword>
<keyword evidence="1" id="KW-0812">Transmembrane</keyword>
<evidence type="ECO:0000313" key="2">
    <source>
        <dbReference type="EMBL" id="CAE2320353.1"/>
    </source>
</evidence>
<proteinExistence type="predicted"/>